<dbReference type="VEuPathDB" id="TriTrypDB:ADEAN_000160500"/>
<evidence type="ECO:0000313" key="5">
    <source>
        <dbReference type="EMBL" id="CAD2214161.1"/>
    </source>
</evidence>
<dbReference type="AlphaFoldDB" id="A0A7G2C4N1"/>
<comment type="caution">
    <text evidence="1">Lacks conserved residue(s) required for the propagation of feature annotation.</text>
</comment>
<dbReference type="GO" id="GO:0006508">
    <property type="term" value="P:proteolysis"/>
    <property type="evidence" value="ECO:0007669"/>
    <property type="project" value="UniProtKB-KW"/>
</dbReference>
<dbReference type="Proteomes" id="UP000515908">
    <property type="component" value="Chromosome 03"/>
</dbReference>
<organism evidence="5 6">
    <name type="scientific">Angomonas deanei</name>
    <dbReference type="NCBI Taxonomy" id="59799"/>
    <lineage>
        <taxon>Eukaryota</taxon>
        <taxon>Discoba</taxon>
        <taxon>Euglenozoa</taxon>
        <taxon>Kinetoplastea</taxon>
        <taxon>Metakinetoplastina</taxon>
        <taxon>Trypanosomatida</taxon>
        <taxon>Trypanosomatidae</taxon>
        <taxon>Strigomonadinae</taxon>
        <taxon>Angomonas</taxon>
    </lineage>
</organism>
<proteinExistence type="predicted"/>
<dbReference type="InterPro" id="IPR022684">
    <property type="entry name" value="Calpain_cysteine_protease"/>
</dbReference>
<protein>
    <submittedName>
        <fullName evidence="5">Calpain family cysteine protease, putative</fullName>
    </submittedName>
</protein>
<keyword evidence="5" id="KW-0378">Hydrolase</keyword>
<evidence type="ECO:0000259" key="4">
    <source>
        <dbReference type="PROSITE" id="PS50203"/>
    </source>
</evidence>
<evidence type="ECO:0000256" key="3">
    <source>
        <dbReference type="SAM" id="MobiDB-lite"/>
    </source>
</evidence>
<dbReference type="PANTHER" id="PTHR10183:SF423">
    <property type="entry name" value="LEUCINE-RICH REPEAT PROTEIN (LRRP)"/>
    <property type="match status" value="1"/>
</dbReference>
<dbReference type="SUPFAM" id="SSF54001">
    <property type="entry name" value="Cysteine proteinases"/>
    <property type="match status" value="1"/>
</dbReference>
<dbReference type="PROSITE" id="PS50203">
    <property type="entry name" value="CALPAIN_CAT"/>
    <property type="match status" value="1"/>
</dbReference>
<feature type="region of interest" description="Disordered" evidence="3">
    <location>
        <begin position="86"/>
        <end position="122"/>
    </location>
</feature>
<keyword evidence="5" id="KW-0645">Protease</keyword>
<keyword evidence="2" id="KW-0175">Coiled coil</keyword>
<accession>A0A7G2C4N1</accession>
<dbReference type="EMBL" id="LR877147">
    <property type="protein sequence ID" value="CAD2214161.1"/>
    <property type="molecule type" value="Genomic_DNA"/>
</dbReference>
<sequence length="933" mass="104114">MSTRKDIYSSEFRKRYEDYYEEEKKSSSSSSGRYDPIEMENTDPVVHEAVPRPYASPDNCAASSSSTVHTADVNYYNNLDSVKERVTQPIAPRRSNTATPSASDDAGARQPPKNRVLELEDPSSEALSLSFRVRSLEEARDRWEGERSSLRASLEQLQSLLKKEKEMRSEVQREVLKLKKENAQLREVAEDILRSGSSRRNRVLQSPEREEVEVPPCQAALTLEAPAVDDQWKGPMHQYPLRTLPREPLPLAKPVESYSEMTLAERAQCVRETEAVVVKVMREMDQMCAEKGLVGKDEAVIAGLCADMGVTYVDRAFPPLTSSLNLPSCRVHLLGEEGKSYIVGWYPPELYLPKDRPTVQLVSSAGINPSTPQGSRFIHNRGVVAALAILAEAAGGILSIIAATTGEDESNGISFVWVNESGLWEKVCLDLYMPYVKLVGSGTYFREAAKGDDARDYKLVPFGCGNSLTYDMWPALCEKALAKVHSGYEALAQLTCIEAVKSFTGGPVEHWRWWKHSPEVAVEELERVISTSERGSGIPVLTTHSAVTVHLKTTSGPADSFSSTSESDEEADAVGQYDLRRNTTGRLRALELCAKLQLTPSTSYRVLAVHVEEGVPRVLIRNWQKTALDEEKEEQILRGHAEMPVKKKVLRSPSREESDPLLSADCLWISVEDCLFVFDALHVCFDCRRFTDVRLPIPFYGLSEGICVPGNFIKIHVLHEMASSGQNSVSLWIGLHQPSHSATENFPFGLKLLLIGAERENGFGQPVVQPSYFVLSQSYDGEPQYSPDIWMYVELNINEESGQDQFSDFYILPQMELDRVVDTDYLSVSSKETNTKPGDSTSATLSLLVDNPSLFEVEWCVSPPEMKAAVLHQTLSWIDFEECERVPCPEAQTTKRAVKTTTRSTTSAAAQQHNKAQVNGKWTNGFSWHHTIE</sequence>
<evidence type="ECO:0000313" key="6">
    <source>
        <dbReference type="Proteomes" id="UP000515908"/>
    </source>
</evidence>
<feature type="compositionally biased region" description="Basic and acidic residues" evidence="3">
    <location>
        <begin position="1"/>
        <end position="26"/>
    </location>
</feature>
<keyword evidence="6" id="KW-1185">Reference proteome</keyword>
<dbReference type="Pfam" id="PF00648">
    <property type="entry name" value="Peptidase_C2"/>
    <property type="match status" value="1"/>
</dbReference>
<dbReference type="PANTHER" id="PTHR10183">
    <property type="entry name" value="CALPAIN"/>
    <property type="match status" value="1"/>
</dbReference>
<feature type="region of interest" description="Disordered" evidence="3">
    <location>
        <begin position="1"/>
        <end position="68"/>
    </location>
</feature>
<dbReference type="InterPro" id="IPR038765">
    <property type="entry name" value="Papain-like_cys_pep_sf"/>
</dbReference>
<feature type="coiled-coil region" evidence="2">
    <location>
        <begin position="133"/>
        <end position="195"/>
    </location>
</feature>
<dbReference type="GO" id="GO:0004198">
    <property type="term" value="F:calcium-dependent cysteine-type endopeptidase activity"/>
    <property type="evidence" value="ECO:0007669"/>
    <property type="project" value="InterPro"/>
</dbReference>
<gene>
    <name evidence="5" type="ORF">ADEAN_000160500</name>
</gene>
<evidence type="ECO:0000256" key="2">
    <source>
        <dbReference type="SAM" id="Coils"/>
    </source>
</evidence>
<dbReference type="InterPro" id="IPR001300">
    <property type="entry name" value="Peptidase_C2_calpain_cat"/>
</dbReference>
<reference evidence="5 6" key="1">
    <citation type="submission" date="2020-08" db="EMBL/GenBank/DDBJ databases">
        <authorList>
            <person name="Newling K."/>
            <person name="Davey J."/>
            <person name="Forrester S."/>
        </authorList>
    </citation>
    <scope>NUCLEOTIDE SEQUENCE [LARGE SCALE GENOMIC DNA]</scope>
    <source>
        <strain evidence="6">Crithidia deanei Carvalho (ATCC PRA-265)</strain>
    </source>
</reference>
<feature type="domain" description="Calpain catalytic" evidence="4">
    <location>
        <begin position="311"/>
        <end position="687"/>
    </location>
</feature>
<evidence type="ECO:0000256" key="1">
    <source>
        <dbReference type="PROSITE-ProRule" id="PRU00239"/>
    </source>
</evidence>
<name>A0A7G2C4N1_9TRYP</name>
<dbReference type="OrthoDB" id="424753at2759"/>